<sequence length="67" mass="7250">MRSTFGEASVRLYHLDDGIEGGSANTLFYGSLSEAMVIASQQSEAVQEGLFLATDNDVVAYLDMVEE</sequence>
<dbReference type="Proteomes" id="UP000469430">
    <property type="component" value="Unassembled WGS sequence"/>
</dbReference>
<evidence type="ECO:0000313" key="1">
    <source>
        <dbReference type="EMBL" id="MXO98896.1"/>
    </source>
</evidence>
<protein>
    <submittedName>
        <fullName evidence="1">Uncharacterized protein</fullName>
    </submittedName>
</protein>
<dbReference type="EMBL" id="WTYJ01000001">
    <property type="protein sequence ID" value="MXO98896.1"/>
    <property type="molecule type" value="Genomic_DNA"/>
</dbReference>
<name>A0A6I4TSH4_9SPHN</name>
<dbReference type="AlphaFoldDB" id="A0A6I4TSH4"/>
<organism evidence="1 2">
    <name type="scientific">Croceibacterium xixiisoli</name>
    <dbReference type="NCBI Taxonomy" id="1476466"/>
    <lineage>
        <taxon>Bacteria</taxon>
        <taxon>Pseudomonadati</taxon>
        <taxon>Pseudomonadota</taxon>
        <taxon>Alphaproteobacteria</taxon>
        <taxon>Sphingomonadales</taxon>
        <taxon>Erythrobacteraceae</taxon>
        <taxon>Croceibacterium</taxon>
    </lineage>
</organism>
<dbReference type="RefSeq" id="WP_161390487.1">
    <property type="nucleotide sequence ID" value="NZ_JBHSCP010000001.1"/>
</dbReference>
<proteinExistence type="predicted"/>
<dbReference type="OrthoDB" id="7509162at2"/>
<keyword evidence="2" id="KW-1185">Reference proteome</keyword>
<gene>
    <name evidence="1" type="ORF">GRI97_07840</name>
</gene>
<comment type="caution">
    <text evidence="1">The sequence shown here is derived from an EMBL/GenBank/DDBJ whole genome shotgun (WGS) entry which is preliminary data.</text>
</comment>
<accession>A0A6I4TSH4</accession>
<reference evidence="1 2" key="1">
    <citation type="submission" date="2019-12" db="EMBL/GenBank/DDBJ databases">
        <title>Genomic-based taxomic classification of the family Erythrobacteraceae.</title>
        <authorList>
            <person name="Xu L."/>
        </authorList>
    </citation>
    <scope>NUCLEOTIDE SEQUENCE [LARGE SCALE GENOMIC DNA]</scope>
    <source>
        <strain evidence="1 2">S36</strain>
    </source>
</reference>
<evidence type="ECO:0000313" key="2">
    <source>
        <dbReference type="Proteomes" id="UP000469430"/>
    </source>
</evidence>